<dbReference type="PANTHER" id="PTHR36440">
    <property type="entry name" value="PUTATIVE (AFU_ORTHOLOGUE AFUA_8G07350)-RELATED"/>
    <property type="match status" value="1"/>
</dbReference>
<evidence type="ECO:0000259" key="1">
    <source>
        <dbReference type="Pfam" id="PF07883"/>
    </source>
</evidence>
<evidence type="ECO:0000313" key="3">
    <source>
        <dbReference type="Proteomes" id="UP000219356"/>
    </source>
</evidence>
<dbReference type="InterPro" id="IPR013096">
    <property type="entry name" value="Cupin_2"/>
</dbReference>
<accession>A0A285N1P6</accession>
<dbReference type="RefSeq" id="WP_097038650.1">
    <property type="nucleotide sequence ID" value="NZ_OBEK01000001.1"/>
</dbReference>
<keyword evidence="2" id="KW-0560">Oxidoreductase</keyword>
<dbReference type="Pfam" id="PF07883">
    <property type="entry name" value="Cupin_2"/>
    <property type="match status" value="2"/>
</dbReference>
<evidence type="ECO:0000313" key="2">
    <source>
        <dbReference type="EMBL" id="SNZ03360.1"/>
    </source>
</evidence>
<feature type="domain" description="Cupin type-2" evidence="1">
    <location>
        <begin position="229"/>
        <end position="282"/>
    </location>
</feature>
<dbReference type="Proteomes" id="UP000219356">
    <property type="component" value="Unassembled WGS sequence"/>
</dbReference>
<dbReference type="CDD" id="cd02215">
    <property type="entry name" value="cupin_QDO_N_C"/>
    <property type="match status" value="2"/>
</dbReference>
<dbReference type="GO" id="GO:0051213">
    <property type="term" value="F:dioxygenase activity"/>
    <property type="evidence" value="ECO:0007669"/>
    <property type="project" value="UniProtKB-KW"/>
</dbReference>
<dbReference type="InterPro" id="IPR053146">
    <property type="entry name" value="QDO-like"/>
</dbReference>
<dbReference type="InterPro" id="IPR014710">
    <property type="entry name" value="RmlC-like_jellyroll"/>
</dbReference>
<name>A0A285N1P6_9BACI</name>
<dbReference type="Gene3D" id="2.60.120.10">
    <property type="entry name" value="Jelly Rolls"/>
    <property type="match status" value="2"/>
</dbReference>
<gene>
    <name evidence="2" type="ORF">SAMN05421503_0342</name>
</gene>
<dbReference type="OrthoDB" id="9798709at2"/>
<organism evidence="2 3">
    <name type="scientific">Terribacillus aidingensis</name>
    <dbReference type="NCBI Taxonomy" id="586416"/>
    <lineage>
        <taxon>Bacteria</taxon>
        <taxon>Bacillati</taxon>
        <taxon>Bacillota</taxon>
        <taxon>Bacilli</taxon>
        <taxon>Bacillales</taxon>
        <taxon>Bacillaceae</taxon>
        <taxon>Terribacillus</taxon>
    </lineage>
</organism>
<dbReference type="PANTHER" id="PTHR36440:SF1">
    <property type="entry name" value="PUTATIVE (AFU_ORTHOLOGUE AFUA_8G07350)-RELATED"/>
    <property type="match status" value="1"/>
</dbReference>
<keyword evidence="2" id="KW-0223">Dioxygenase</keyword>
<protein>
    <submittedName>
        <fullName evidence="2">Quercetin 2,3-dioxygenase</fullName>
    </submittedName>
</protein>
<proteinExistence type="predicted"/>
<dbReference type="SUPFAM" id="SSF51182">
    <property type="entry name" value="RmlC-like cupins"/>
    <property type="match status" value="1"/>
</dbReference>
<dbReference type="AlphaFoldDB" id="A0A285N1P6"/>
<reference evidence="3" key="1">
    <citation type="submission" date="2017-09" db="EMBL/GenBank/DDBJ databases">
        <authorList>
            <person name="Varghese N."/>
            <person name="Submissions S."/>
        </authorList>
    </citation>
    <scope>NUCLEOTIDE SEQUENCE [LARGE SCALE GENOMIC DNA]</scope>
    <source>
        <strain evidence="3">CGMCC 1.8913</strain>
    </source>
</reference>
<keyword evidence="3" id="KW-1185">Reference proteome</keyword>
<dbReference type="InterPro" id="IPR011051">
    <property type="entry name" value="RmlC_Cupin_sf"/>
</dbReference>
<feature type="domain" description="Cupin type-2" evidence="1">
    <location>
        <begin position="55"/>
        <end position="106"/>
    </location>
</feature>
<sequence length="338" mass="37763">MTTIQKQAVPNQKQAYLLHDSNGERHIINKQVIKILADAKSTGNLFGLVQITGSKGEGSPLHLHNTQHEAIYVTDGLLELTINNKKHMLASGDYAHLPAGTVHQYVLLRNRTKFYSFTTGGLNADLYRELGETHAYMEPLIGTAAPTITEQELDKLDNFDIRIVNETSQGPQAILLQEPGGLPDTTTPYVIEAGAGEGMLAADQLFTFLATQATTDEQFLALTTEGYAGEAIPPHYHEKHTECFLCLEGRMTMWAGDEEFHLEKGDFLHVPANTEHSFKLDSPYTKFIGFLASGLFEQFFRLLGEPYEYSELPKQPSAFSFQRVLENISELDLKFPQR</sequence>
<dbReference type="EMBL" id="OBEK01000001">
    <property type="protein sequence ID" value="SNZ03360.1"/>
    <property type="molecule type" value="Genomic_DNA"/>
</dbReference>